<dbReference type="CDD" id="cd07033">
    <property type="entry name" value="TPP_PYR_DXS_TK_like"/>
    <property type="match status" value="1"/>
</dbReference>
<gene>
    <name evidence="5" type="ORF">DEM25_013090</name>
</gene>
<dbReference type="RefSeq" id="WP_109769064.1">
    <property type="nucleotide sequence ID" value="NZ_CP159474.1"/>
</dbReference>
<dbReference type="SMART" id="SM00861">
    <property type="entry name" value="Transket_pyr"/>
    <property type="match status" value="1"/>
</dbReference>
<dbReference type="InterPro" id="IPR051157">
    <property type="entry name" value="PDH/Transketolase"/>
</dbReference>
<dbReference type="InterPro" id="IPR033248">
    <property type="entry name" value="Transketolase_C"/>
</dbReference>
<dbReference type="PANTHER" id="PTHR43825:SF5">
    <property type="entry name" value="HYPOTHETICAL TRANSKETOLASE FAMILY PROTEIN"/>
    <property type="match status" value="1"/>
</dbReference>
<comment type="similarity">
    <text evidence="2">Belongs to the transketolase family.</text>
</comment>
<sequence>MRDAFIAKLTDLARNDPRVVLITGDLGFGVLTKFAEDLPSQYVNAGVAEQNMTAIAAGMAMSGWKAYTYSIANFTTLRCLEQLRNDVCYHDAPVTVVSVGGGFSYGQLGMSHFATEDLAILRAIPNMRVVAPSETWETEDLTAELAAAPGPTYLRLDKGQGGVGRRDGEVARLGKARLVRDGSDVTLISIGAILKECIAAADELAQKGVQARVLSVSSLKPFDADAVLSAARDTGGIVTVEEHTVLGGLGGTVAETLLEGGVHPGFFRRIGLTDEYPTVVGDQAYLRTVYGMDAAAIAATVRSAL</sequence>
<evidence type="ECO:0000313" key="6">
    <source>
        <dbReference type="Proteomes" id="UP000246132"/>
    </source>
</evidence>
<dbReference type="EMBL" id="QFWV02000007">
    <property type="protein sequence ID" value="RKF06514.1"/>
    <property type="molecule type" value="Genomic_DNA"/>
</dbReference>
<evidence type="ECO:0000256" key="1">
    <source>
        <dbReference type="ARBA" id="ARBA00001964"/>
    </source>
</evidence>
<protein>
    <submittedName>
        <fullName evidence="5">Transketolase</fullName>
    </submittedName>
</protein>
<dbReference type="SUPFAM" id="SSF52922">
    <property type="entry name" value="TK C-terminal domain-like"/>
    <property type="match status" value="1"/>
</dbReference>
<accession>A0A3A8AIL7</accession>
<keyword evidence="6" id="KW-1185">Reference proteome</keyword>
<reference evidence="5 6" key="1">
    <citation type="journal article" date="2018" name="Int. J. Syst. Bacteriol.">
        <title>Oceaniradius stylonemae gen. nov., sp. nov., isolated from a red alga, Stylonema cornu-cervi.</title>
        <authorList>
            <person name="Jeong S."/>
        </authorList>
    </citation>
    <scope>NUCLEOTIDE SEQUENCE [LARGE SCALE GENOMIC DNA]</scope>
    <source>
        <strain evidence="5 6">StC1</strain>
    </source>
</reference>
<dbReference type="Gene3D" id="3.40.50.920">
    <property type="match status" value="1"/>
</dbReference>
<dbReference type="Pfam" id="PF02779">
    <property type="entry name" value="Transket_pyr"/>
    <property type="match status" value="1"/>
</dbReference>
<dbReference type="OrthoDB" id="8732661at2"/>
<dbReference type="FunFam" id="3.40.50.970:FF:000129">
    <property type="entry name" value="Transketolase"/>
    <property type="match status" value="1"/>
</dbReference>
<feature type="domain" description="Transketolase-like pyrimidine-binding" evidence="4">
    <location>
        <begin position="1"/>
        <end position="163"/>
    </location>
</feature>
<evidence type="ECO:0000313" key="5">
    <source>
        <dbReference type="EMBL" id="RKF06514.1"/>
    </source>
</evidence>
<dbReference type="AlphaFoldDB" id="A0A3A8AIL7"/>
<dbReference type="SUPFAM" id="SSF52518">
    <property type="entry name" value="Thiamin diphosphate-binding fold (THDP-binding)"/>
    <property type="match status" value="1"/>
</dbReference>
<proteinExistence type="inferred from homology"/>
<dbReference type="Pfam" id="PF02780">
    <property type="entry name" value="Transketolase_C"/>
    <property type="match status" value="1"/>
</dbReference>
<dbReference type="Gene3D" id="3.40.50.970">
    <property type="match status" value="1"/>
</dbReference>
<dbReference type="InterPro" id="IPR005475">
    <property type="entry name" value="Transketolase-like_Pyr-bd"/>
</dbReference>
<comment type="cofactor">
    <cofactor evidence="1">
        <name>thiamine diphosphate</name>
        <dbReference type="ChEBI" id="CHEBI:58937"/>
    </cofactor>
</comment>
<dbReference type="Proteomes" id="UP000246132">
    <property type="component" value="Unassembled WGS sequence"/>
</dbReference>
<evidence type="ECO:0000256" key="2">
    <source>
        <dbReference type="ARBA" id="ARBA00007131"/>
    </source>
</evidence>
<organism evidence="5 6">
    <name type="scientific">Oceaniradius stylonematis</name>
    <dbReference type="NCBI Taxonomy" id="2184161"/>
    <lineage>
        <taxon>Bacteria</taxon>
        <taxon>Pseudomonadati</taxon>
        <taxon>Pseudomonadota</taxon>
        <taxon>Alphaproteobacteria</taxon>
        <taxon>Hyphomicrobiales</taxon>
        <taxon>Ahrensiaceae</taxon>
        <taxon>Oceaniradius</taxon>
    </lineage>
</organism>
<evidence type="ECO:0000259" key="4">
    <source>
        <dbReference type="SMART" id="SM00861"/>
    </source>
</evidence>
<dbReference type="InterPro" id="IPR029061">
    <property type="entry name" value="THDP-binding"/>
</dbReference>
<dbReference type="PANTHER" id="PTHR43825">
    <property type="entry name" value="PYRUVATE DEHYDROGENASE E1 COMPONENT"/>
    <property type="match status" value="1"/>
</dbReference>
<keyword evidence="3" id="KW-0786">Thiamine pyrophosphate</keyword>
<evidence type="ECO:0000256" key="3">
    <source>
        <dbReference type="ARBA" id="ARBA00023052"/>
    </source>
</evidence>
<comment type="caution">
    <text evidence="5">The sequence shown here is derived from an EMBL/GenBank/DDBJ whole genome shotgun (WGS) entry which is preliminary data.</text>
</comment>
<name>A0A3A8AIL7_9HYPH</name>
<dbReference type="InterPro" id="IPR009014">
    <property type="entry name" value="Transketo_C/PFOR_II"/>
</dbReference>